<accession>A0A072NHB4</accession>
<dbReference type="OrthoDB" id="2891755at2"/>
<name>A0A072NHB4_SCHAZ</name>
<proteinExistence type="predicted"/>
<dbReference type="EMBL" id="JJRY01000030">
    <property type="protein sequence ID" value="KEF36303.1"/>
    <property type="molecule type" value="Genomic_DNA"/>
</dbReference>
<dbReference type="Proteomes" id="UP000027936">
    <property type="component" value="Unassembled WGS sequence"/>
</dbReference>
<evidence type="ECO:0000313" key="1">
    <source>
        <dbReference type="EMBL" id="KEF36303.1"/>
    </source>
</evidence>
<dbReference type="PATRIC" id="fig|1348973.3.peg.4407"/>
<evidence type="ECO:0000313" key="2">
    <source>
        <dbReference type="Proteomes" id="UP000027936"/>
    </source>
</evidence>
<gene>
    <name evidence="1" type="ORF">M670_04540</name>
</gene>
<sequence length="95" mass="11045">MIDILLEEKETYPVHYYCVAGNSNRYDLTVVFSNQFFNKSMVISIQTGKMVLMCQDDIEHESSWAGPLGIHNIDLPEIKTFFGMLLNQRQFSTQY</sequence>
<protein>
    <recommendedName>
        <fullName evidence="3">Protein dltD</fullName>
    </recommendedName>
</protein>
<dbReference type="InterPro" id="IPR021415">
    <property type="entry name" value="SAV0927-like"/>
</dbReference>
<reference evidence="1 2" key="1">
    <citation type="submission" date="2014-04" db="EMBL/GenBank/DDBJ databases">
        <title>Draft genome sequence of Bacillus azotoformans MEV2011, a (co-) denitrifying strain unable to grow in the presence of oxygen.</title>
        <authorList>
            <person name="Nielsen M."/>
            <person name="Schreiber L."/>
            <person name="Finster K."/>
            <person name="Schramm A."/>
        </authorList>
    </citation>
    <scope>NUCLEOTIDE SEQUENCE [LARGE SCALE GENOMIC DNA]</scope>
    <source>
        <strain evidence="1 2">MEV2011</strain>
    </source>
</reference>
<dbReference type="AlphaFoldDB" id="A0A072NHB4"/>
<dbReference type="Pfam" id="PF11256">
    <property type="entry name" value="SAV0927-like"/>
    <property type="match status" value="1"/>
</dbReference>
<evidence type="ECO:0008006" key="3">
    <source>
        <dbReference type="Google" id="ProtNLM"/>
    </source>
</evidence>
<organism evidence="1 2">
    <name type="scientific">Schinkia azotoformans MEV2011</name>
    <dbReference type="NCBI Taxonomy" id="1348973"/>
    <lineage>
        <taxon>Bacteria</taxon>
        <taxon>Bacillati</taxon>
        <taxon>Bacillota</taxon>
        <taxon>Bacilli</taxon>
        <taxon>Bacillales</taxon>
        <taxon>Bacillaceae</taxon>
        <taxon>Calidifontibacillus/Schinkia group</taxon>
        <taxon>Schinkia</taxon>
    </lineage>
</organism>
<dbReference type="RefSeq" id="WP_035198542.1">
    <property type="nucleotide sequence ID" value="NZ_JJRY01000030.1"/>
</dbReference>
<comment type="caution">
    <text evidence="1">The sequence shown here is derived from an EMBL/GenBank/DDBJ whole genome shotgun (WGS) entry which is preliminary data.</text>
</comment>